<accession>A0A1C4WHM0</accession>
<dbReference type="EMBL" id="LT607413">
    <property type="protein sequence ID" value="SCE95664.1"/>
    <property type="molecule type" value="Genomic_DNA"/>
</dbReference>
<dbReference type="OrthoDB" id="4517420at2"/>
<gene>
    <name evidence="2" type="ORF">GA0070618_2199</name>
</gene>
<dbReference type="Proteomes" id="UP000198253">
    <property type="component" value="Chromosome I"/>
</dbReference>
<feature type="region of interest" description="Disordered" evidence="1">
    <location>
        <begin position="124"/>
        <end position="152"/>
    </location>
</feature>
<dbReference type="SUPFAM" id="SSF102405">
    <property type="entry name" value="MCP/YpsA-like"/>
    <property type="match status" value="1"/>
</dbReference>
<dbReference type="CDD" id="cd00093">
    <property type="entry name" value="HTH_XRE"/>
    <property type="match status" value="1"/>
</dbReference>
<dbReference type="AlphaFoldDB" id="A0A1C4WHM0"/>
<evidence type="ECO:0000313" key="3">
    <source>
        <dbReference type="Proteomes" id="UP000198253"/>
    </source>
</evidence>
<evidence type="ECO:0000256" key="1">
    <source>
        <dbReference type="SAM" id="MobiDB-lite"/>
    </source>
</evidence>
<protein>
    <recommendedName>
        <fullName evidence="4">Helix-turn-helix domain-containing protein</fullName>
    </recommendedName>
</protein>
<keyword evidence="3" id="KW-1185">Reference proteome</keyword>
<sequence length="316" mass="34889">MIDRQQLQEAREALGRMLATRRKARGMIQSEVARAVLTTRSTVGMVKWGRQIVDRVFWQQCESVLGAGGELVAAYDAYRQLERQFRTEQESAERKARWAALADTITEVDVPGPALPTVPSAAELPLSEITSGPPRQRTTEGNPTPATTTGWFRPNFRTGPLRIALCGSRSTGVNNTLVDDAVAAVSRLLMNHRCTVDHGPVGIGIEIMTYIADHYRPPALQAAVGLFGRPNVVRNADFLLIIGGGRGTLDEVSTAHLDDLRLELRRERPTRPTWLLAHAFHDEHPPEEHTAPLSWDVRQTGSGPHHPPTHQCPPHS</sequence>
<dbReference type="RefSeq" id="WP_088981540.1">
    <property type="nucleotide sequence ID" value="NZ_LT607413.1"/>
</dbReference>
<evidence type="ECO:0008006" key="4">
    <source>
        <dbReference type="Google" id="ProtNLM"/>
    </source>
</evidence>
<evidence type="ECO:0000313" key="2">
    <source>
        <dbReference type="EMBL" id="SCE95664.1"/>
    </source>
</evidence>
<feature type="compositionally biased region" description="Low complexity" evidence="1">
    <location>
        <begin position="139"/>
        <end position="150"/>
    </location>
</feature>
<dbReference type="InParanoid" id="A0A1C4WHM0"/>
<reference evidence="3" key="1">
    <citation type="submission" date="2016-06" db="EMBL/GenBank/DDBJ databases">
        <authorList>
            <person name="Varghese N."/>
            <person name="Submissions Spin"/>
        </authorList>
    </citation>
    <scope>NUCLEOTIDE SEQUENCE [LARGE SCALE GENOMIC DNA]</scope>
    <source>
        <strain evidence="3">DSM 43816</strain>
    </source>
</reference>
<feature type="region of interest" description="Disordered" evidence="1">
    <location>
        <begin position="282"/>
        <end position="316"/>
    </location>
</feature>
<name>A0A1C4WHM0_MICEC</name>
<organism evidence="2 3">
    <name type="scientific">Micromonospora echinospora</name>
    <name type="common">Micromonospora purpurea</name>
    <dbReference type="NCBI Taxonomy" id="1877"/>
    <lineage>
        <taxon>Bacteria</taxon>
        <taxon>Bacillati</taxon>
        <taxon>Actinomycetota</taxon>
        <taxon>Actinomycetes</taxon>
        <taxon>Micromonosporales</taxon>
        <taxon>Micromonosporaceae</taxon>
        <taxon>Micromonospora</taxon>
    </lineage>
</organism>
<proteinExistence type="predicted"/>
<dbReference type="InterPro" id="IPR001387">
    <property type="entry name" value="Cro/C1-type_HTH"/>
</dbReference>